<dbReference type="AlphaFoldDB" id="A0A162T783"/>
<evidence type="ECO:0000313" key="3">
    <source>
        <dbReference type="Proteomes" id="UP000185657"/>
    </source>
</evidence>
<evidence type="ECO:0008006" key="5">
    <source>
        <dbReference type="Google" id="ProtNLM"/>
    </source>
</evidence>
<dbReference type="EMBL" id="CP017476">
    <property type="protein sequence ID" value="AOW13981.1"/>
    <property type="molecule type" value="Genomic_DNA"/>
</dbReference>
<organism evidence="1 4">
    <name type="scientific">Hydrogenophaga crassostreae</name>
    <dbReference type="NCBI Taxonomy" id="1763535"/>
    <lineage>
        <taxon>Bacteria</taxon>
        <taxon>Pseudomonadati</taxon>
        <taxon>Pseudomonadota</taxon>
        <taxon>Betaproteobacteria</taxon>
        <taxon>Burkholderiales</taxon>
        <taxon>Comamonadaceae</taxon>
        <taxon>Hydrogenophaga</taxon>
    </lineage>
</organism>
<dbReference type="Proteomes" id="UP000185657">
    <property type="component" value="Unassembled WGS sequence"/>
</dbReference>
<keyword evidence="3" id="KW-1185">Reference proteome</keyword>
<dbReference type="EMBL" id="LVWD01000001">
    <property type="protein sequence ID" value="OAD44054.1"/>
    <property type="molecule type" value="Genomic_DNA"/>
</dbReference>
<gene>
    <name evidence="1" type="ORF">LPB072_15185</name>
    <name evidence="2" type="ORF">LPB72_00635</name>
</gene>
<reference evidence="2 3" key="1">
    <citation type="submission" date="2016-02" db="EMBL/GenBank/DDBJ databases">
        <title>Draft genome sequence of Hydrogenophaga sp. LPB0072.</title>
        <authorList>
            <person name="Shin S.-K."/>
            <person name="Yi H."/>
        </authorList>
    </citation>
    <scope>NUCLEOTIDE SEQUENCE [LARGE SCALE GENOMIC DNA]</scope>
    <source>
        <strain evidence="2 3">LPB0072</strain>
    </source>
</reference>
<sequence length="113" mass="12243">MLANLSEANKEEADLVAEAVRTPYISAKYSADELSHTELRGPLDPKVARTLQLVIQAGEADAQTVSQLSNEPGVVTAWNNRLVTLQSMGLLRERKAGKRKFYSPVIGGLAYGS</sequence>
<protein>
    <recommendedName>
        <fullName evidence="5">Transcriptional regulator</fullName>
    </recommendedName>
</protein>
<dbReference type="Proteomes" id="UP000185680">
    <property type="component" value="Chromosome"/>
</dbReference>
<dbReference type="STRING" id="1763535.LPB072_15185"/>
<evidence type="ECO:0000313" key="2">
    <source>
        <dbReference type="EMBL" id="OAD44054.1"/>
    </source>
</evidence>
<reference evidence="1 4" key="2">
    <citation type="submission" date="2016-10" db="EMBL/GenBank/DDBJ databases">
        <title>Hydorgenophaga sp. LPB0072 isolated from gastropod.</title>
        <authorList>
            <person name="Kim E."/>
            <person name="Yi H."/>
        </authorList>
    </citation>
    <scope>NUCLEOTIDE SEQUENCE [LARGE SCALE GENOMIC DNA]</scope>
    <source>
        <strain evidence="1 4">LPB0072</strain>
    </source>
</reference>
<dbReference type="KEGG" id="hyl:LPB072_15185"/>
<name>A0A162T783_9BURK</name>
<evidence type="ECO:0000313" key="4">
    <source>
        <dbReference type="Proteomes" id="UP000185680"/>
    </source>
</evidence>
<proteinExistence type="predicted"/>
<accession>A0A162T783</accession>
<evidence type="ECO:0000313" key="1">
    <source>
        <dbReference type="EMBL" id="AOW13981.1"/>
    </source>
</evidence>